<accession>A0A937VZ73</accession>
<evidence type="ECO:0000313" key="2">
    <source>
        <dbReference type="Proteomes" id="UP000712673"/>
    </source>
</evidence>
<evidence type="ECO:0000313" key="1">
    <source>
        <dbReference type="EMBL" id="MBM3222830.1"/>
    </source>
</evidence>
<dbReference type="Proteomes" id="UP000712673">
    <property type="component" value="Unassembled WGS sequence"/>
</dbReference>
<name>A0A937VZ73_UNCTE</name>
<sequence>MVLLRDTRRFELTVEPLYNVWVATLRGFTPGSLLPTTYLLRHCTTRAEAILALQRRWHVLFPEEEVLVWQEPTAFTTTQAPHRPRPSEGRPT</sequence>
<comment type="caution">
    <text evidence="1">The sequence shown here is derived from an EMBL/GenBank/DDBJ whole genome shotgun (WGS) entry which is preliminary data.</text>
</comment>
<gene>
    <name evidence="1" type="ORF">FJZ47_03370</name>
</gene>
<reference evidence="1" key="1">
    <citation type="submission" date="2019-03" db="EMBL/GenBank/DDBJ databases">
        <title>Lake Tanganyika Metagenome-Assembled Genomes (MAGs).</title>
        <authorList>
            <person name="Tran P."/>
        </authorList>
    </citation>
    <scope>NUCLEOTIDE SEQUENCE</scope>
    <source>
        <strain evidence="1">K_DeepCast_65m_m2_066</strain>
    </source>
</reference>
<organism evidence="1 2">
    <name type="scientific">Tectimicrobiota bacterium</name>
    <dbReference type="NCBI Taxonomy" id="2528274"/>
    <lineage>
        <taxon>Bacteria</taxon>
        <taxon>Pseudomonadati</taxon>
        <taxon>Nitrospinota/Tectimicrobiota group</taxon>
        <taxon>Candidatus Tectimicrobiota</taxon>
    </lineage>
</organism>
<dbReference type="EMBL" id="VGLS01000060">
    <property type="protein sequence ID" value="MBM3222830.1"/>
    <property type="molecule type" value="Genomic_DNA"/>
</dbReference>
<proteinExistence type="predicted"/>
<protein>
    <submittedName>
        <fullName evidence="1">Uncharacterized protein</fullName>
    </submittedName>
</protein>
<dbReference type="AlphaFoldDB" id="A0A937VZ73"/>